<dbReference type="InterPro" id="IPR006578">
    <property type="entry name" value="MADF-dom"/>
</dbReference>
<dbReference type="InterPro" id="IPR004210">
    <property type="entry name" value="BESS_motif"/>
</dbReference>
<feature type="compositionally biased region" description="Polar residues" evidence="1">
    <location>
        <begin position="167"/>
        <end position="178"/>
    </location>
</feature>
<dbReference type="PANTHER" id="PTHR12243">
    <property type="entry name" value="MADF DOMAIN TRANSCRIPTION FACTOR"/>
    <property type="match status" value="1"/>
</dbReference>
<evidence type="ECO:0000256" key="1">
    <source>
        <dbReference type="SAM" id="MobiDB-lite"/>
    </source>
</evidence>
<accession>A0ABM2A214</accession>
<sequence>MAKNNHLLIKSDVNKDEQLIALVEQNPVLYTQTHPKYMDSKYKQKVWDTIGAFIEEDTLACKARWYNIRDNYRKSIRNNLTRSGSKKAKLYKYTEQLSFLSNYVEELMRDHVTINNDDQETRSTLPSPTPPDEEPTVENEEYLEDAIMKEEVTFTDNEYSKDPLTTLEATPSTRQTTLVDKPSASKDTRSSKIVRRVMRPVYKRVIHTPGNQYSATTVSTAEPSTSESANRVMEMLAKKVISTAESHDPVDAFLAGLSPTLKTLHPIYQNLAKSEIFATVQKYEIKQLTEPSPSSTVFFTDQQARK</sequence>
<name>A0ABM2A214_AEDAL</name>
<dbReference type="EnsemblMetazoa" id="AALFPA23_023712.R35323">
    <property type="protein sequence ID" value="AALFPA23_023712.P35323"/>
    <property type="gene ID" value="AALFPA23_023712"/>
</dbReference>
<dbReference type="PROSITE" id="PS51029">
    <property type="entry name" value="MADF"/>
    <property type="match status" value="1"/>
</dbReference>
<feature type="region of interest" description="Disordered" evidence="1">
    <location>
        <begin position="114"/>
        <end position="138"/>
    </location>
</feature>
<reference evidence="3" key="2">
    <citation type="submission" date="2025-05" db="UniProtKB">
        <authorList>
            <consortium name="EnsemblMetazoa"/>
        </authorList>
    </citation>
    <scope>IDENTIFICATION</scope>
    <source>
        <strain evidence="3">Foshan</strain>
    </source>
</reference>
<protein>
    <recommendedName>
        <fullName evidence="2">MADF domain-containing protein</fullName>
    </recommendedName>
</protein>
<dbReference type="SMART" id="SM00595">
    <property type="entry name" value="MADF"/>
    <property type="match status" value="1"/>
</dbReference>
<dbReference type="PANTHER" id="PTHR12243:SF67">
    <property type="entry name" value="COREPRESSOR OF PANGOLIN, ISOFORM A-RELATED"/>
    <property type="match status" value="1"/>
</dbReference>
<feature type="domain" description="MADF" evidence="2">
    <location>
        <begin position="18"/>
        <end position="105"/>
    </location>
</feature>
<feature type="region of interest" description="Disordered" evidence="1">
    <location>
        <begin position="155"/>
        <end position="191"/>
    </location>
</feature>
<keyword evidence="4" id="KW-1185">Reference proteome</keyword>
<dbReference type="GeneID" id="109404084"/>
<evidence type="ECO:0000313" key="4">
    <source>
        <dbReference type="Proteomes" id="UP000069940"/>
    </source>
</evidence>
<dbReference type="Pfam" id="PF02944">
    <property type="entry name" value="BESS"/>
    <property type="match status" value="1"/>
</dbReference>
<reference evidence="4" key="1">
    <citation type="journal article" date="2015" name="Proc. Natl. Acad. Sci. U.S.A.">
        <title>Genome sequence of the Asian Tiger mosquito, Aedes albopictus, reveals insights into its biology, genetics, and evolution.</title>
        <authorList>
            <person name="Chen X.G."/>
            <person name="Jiang X."/>
            <person name="Gu J."/>
            <person name="Xu M."/>
            <person name="Wu Y."/>
            <person name="Deng Y."/>
            <person name="Zhang C."/>
            <person name="Bonizzoni M."/>
            <person name="Dermauw W."/>
            <person name="Vontas J."/>
            <person name="Armbruster P."/>
            <person name="Huang X."/>
            <person name="Yang Y."/>
            <person name="Zhang H."/>
            <person name="He W."/>
            <person name="Peng H."/>
            <person name="Liu Y."/>
            <person name="Wu K."/>
            <person name="Chen J."/>
            <person name="Lirakis M."/>
            <person name="Topalis P."/>
            <person name="Van Leeuwen T."/>
            <person name="Hall A.B."/>
            <person name="Jiang X."/>
            <person name="Thorpe C."/>
            <person name="Mueller R.L."/>
            <person name="Sun C."/>
            <person name="Waterhouse R.M."/>
            <person name="Yan G."/>
            <person name="Tu Z.J."/>
            <person name="Fang X."/>
            <person name="James A.A."/>
        </authorList>
    </citation>
    <scope>NUCLEOTIDE SEQUENCE [LARGE SCALE GENOMIC DNA]</scope>
    <source>
        <strain evidence="4">Foshan</strain>
    </source>
</reference>
<proteinExistence type="predicted"/>
<dbReference type="Proteomes" id="UP000069940">
    <property type="component" value="Unassembled WGS sequence"/>
</dbReference>
<evidence type="ECO:0000313" key="3">
    <source>
        <dbReference type="EnsemblMetazoa" id="AALFPA23_023712.P35323"/>
    </source>
</evidence>
<organism evidence="3 4">
    <name type="scientific">Aedes albopictus</name>
    <name type="common">Asian tiger mosquito</name>
    <name type="synonym">Stegomyia albopicta</name>
    <dbReference type="NCBI Taxonomy" id="7160"/>
    <lineage>
        <taxon>Eukaryota</taxon>
        <taxon>Metazoa</taxon>
        <taxon>Ecdysozoa</taxon>
        <taxon>Arthropoda</taxon>
        <taxon>Hexapoda</taxon>
        <taxon>Insecta</taxon>
        <taxon>Pterygota</taxon>
        <taxon>Neoptera</taxon>
        <taxon>Endopterygota</taxon>
        <taxon>Diptera</taxon>
        <taxon>Nematocera</taxon>
        <taxon>Culicoidea</taxon>
        <taxon>Culicidae</taxon>
        <taxon>Culicinae</taxon>
        <taxon>Aedini</taxon>
        <taxon>Aedes</taxon>
        <taxon>Stegomyia</taxon>
    </lineage>
</organism>
<dbReference type="Pfam" id="PF10545">
    <property type="entry name" value="MADF_DNA_bdg"/>
    <property type="match status" value="1"/>
</dbReference>
<dbReference type="InterPro" id="IPR039353">
    <property type="entry name" value="TF_Adf1"/>
</dbReference>
<evidence type="ECO:0000259" key="2">
    <source>
        <dbReference type="PROSITE" id="PS51029"/>
    </source>
</evidence>
<dbReference type="RefSeq" id="XP_019532488.3">
    <property type="nucleotide sequence ID" value="XM_019676943.3"/>
</dbReference>